<accession>A0A8A1M6J8</accession>
<dbReference type="OrthoDB" id="10413345at2759"/>
<dbReference type="EMBL" id="CP069110">
    <property type="protein sequence ID" value="QSS60373.1"/>
    <property type="molecule type" value="Genomic_DNA"/>
</dbReference>
<sequence length="298" mass="33536">MAIEGGNRKGIWAETEPPMATEQESVDLSICSHEKQIEVWEAQDDGTSPDVAASSTTIFDRLTGTSQRTGHLCCKSGGQLIIRVWLFGRYLCIPLSSHGSIQPSLSTINDSVWRFGRRLFLSLSYPPECRARENNDRGSDSGSYAMRSSLVSPEKKPGYNSGTTVELDPLNPGWLWLAARERQFPCRAHCQRGTCKERQMKQSCTNPGKLSHLWVPTHQKVNQHQFDPATDDFDCGIEAGIYYFRFSLSNKKSRSACQSHTFSSRAPQITMRLLQKFEQPVEHKACRLETNGCWMPSP</sequence>
<reference evidence="2" key="1">
    <citation type="submission" date="2021-01" db="EMBL/GenBank/DDBJ databases">
        <title>Chromosome-level genome assembly of a human fungal pathogen reveals clustering of transcriptionally co-regulated genes.</title>
        <authorList>
            <person name="Voorhies M."/>
            <person name="Cohen S."/>
            <person name="Shea T.P."/>
            <person name="Petrus S."/>
            <person name="Munoz J.F."/>
            <person name="Poplawski S."/>
            <person name="Goldman W.E."/>
            <person name="Michael T."/>
            <person name="Cuomo C.A."/>
            <person name="Sil A."/>
            <person name="Beyhan S."/>
        </authorList>
    </citation>
    <scope>NUCLEOTIDE SEQUENCE</scope>
    <source>
        <strain evidence="2">WU24</strain>
    </source>
</reference>
<organism evidence="2 3">
    <name type="scientific">Ajellomyces capsulatus</name>
    <name type="common">Darling's disease fungus</name>
    <name type="synonym">Histoplasma capsulatum</name>
    <dbReference type="NCBI Taxonomy" id="5037"/>
    <lineage>
        <taxon>Eukaryota</taxon>
        <taxon>Fungi</taxon>
        <taxon>Dikarya</taxon>
        <taxon>Ascomycota</taxon>
        <taxon>Pezizomycotina</taxon>
        <taxon>Eurotiomycetes</taxon>
        <taxon>Eurotiomycetidae</taxon>
        <taxon>Onygenales</taxon>
        <taxon>Ajellomycetaceae</taxon>
        <taxon>Histoplasma</taxon>
    </lineage>
</organism>
<evidence type="ECO:0000313" key="2">
    <source>
        <dbReference type="EMBL" id="QSS60373.1"/>
    </source>
</evidence>
<name>A0A8A1M6J8_AJECA</name>
<proteinExistence type="predicted"/>
<gene>
    <name evidence="2" type="ORF">I7I51_05171</name>
</gene>
<dbReference type="VEuPathDB" id="FungiDB:I7I51_05171"/>
<evidence type="ECO:0000256" key="1">
    <source>
        <dbReference type="SAM" id="MobiDB-lite"/>
    </source>
</evidence>
<feature type="region of interest" description="Disordered" evidence="1">
    <location>
        <begin position="131"/>
        <end position="162"/>
    </location>
</feature>
<evidence type="ECO:0000313" key="3">
    <source>
        <dbReference type="Proteomes" id="UP000663671"/>
    </source>
</evidence>
<protein>
    <submittedName>
        <fullName evidence="2">Uncharacterized protein</fullName>
    </submittedName>
</protein>
<dbReference type="Proteomes" id="UP000663671">
    <property type="component" value="Chromosome 4"/>
</dbReference>
<dbReference type="AlphaFoldDB" id="A0A8A1M6J8"/>